<evidence type="ECO:0000313" key="2">
    <source>
        <dbReference type="Proteomes" id="UP001236559"/>
    </source>
</evidence>
<dbReference type="Proteomes" id="UP001236559">
    <property type="component" value="Unassembled WGS sequence"/>
</dbReference>
<evidence type="ECO:0000313" key="1">
    <source>
        <dbReference type="EMBL" id="MDQ0275136.1"/>
    </source>
</evidence>
<proteinExistence type="predicted"/>
<dbReference type="Pfam" id="PF20092">
    <property type="entry name" value="DUF6483"/>
    <property type="match status" value="1"/>
</dbReference>
<keyword evidence="2" id="KW-1185">Reference proteome</keyword>
<accession>A0ABU0AWD4</accession>
<comment type="caution">
    <text evidence="1">The sequence shown here is derived from an EMBL/GenBank/DDBJ whole genome shotgun (WGS) entry which is preliminary data.</text>
</comment>
<dbReference type="RefSeq" id="WP_307495153.1">
    <property type="nucleotide sequence ID" value="NZ_JAUSTN010000005.1"/>
</dbReference>
<dbReference type="EMBL" id="JAUSTN010000005">
    <property type="protein sequence ID" value="MDQ0275136.1"/>
    <property type="molecule type" value="Genomic_DNA"/>
</dbReference>
<gene>
    <name evidence="1" type="ORF">J2S72_001160</name>
</gene>
<reference evidence="1 2" key="1">
    <citation type="submission" date="2023-07" db="EMBL/GenBank/DDBJ databases">
        <title>Genomic Encyclopedia of Type Strains, Phase IV (KMG-IV): sequencing the most valuable type-strain genomes for metagenomic binning, comparative biology and taxonomic classification.</title>
        <authorList>
            <person name="Goeker M."/>
        </authorList>
    </citation>
    <scope>NUCLEOTIDE SEQUENCE [LARGE SCALE GENOMIC DNA]</scope>
    <source>
        <strain evidence="1 2">DSM 22616</strain>
    </source>
</reference>
<dbReference type="InterPro" id="IPR045507">
    <property type="entry name" value="DUF6483"/>
</dbReference>
<sequence>MIQNDTFIKEINDLINMCLGVFFSGKIYKDNENSKNNKIYRELQNFISDGKINDGENLYYDNIDLNDTEYLQIGLSFYRALNDLDDKFLHENDFSRKEIKIGIEDLLDAYNINFIGEK</sequence>
<name>A0ABU0AWD4_9FIRM</name>
<organism evidence="1 2">
    <name type="scientific">Peptoniphilus koenoeneniae</name>
    <dbReference type="NCBI Taxonomy" id="507751"/>
    <lineage>
        <taxon>Bacteria</taxon>
        <taxon>Bacillati</taxon>
        <taxon>Bacillota</taxon>
        <taxon>Tissierellia</taxon>
        <taxon>Tissierellales</taxon>
        <taxon>Peptoniphilaceae</taxon>
        <taxon>Peptoniphilus</taxon>
    </lineage>
</organism>
<protein>
    <submittedName>
        <fullName evidence="1">DNA primase catalytic subunit</fullName>
    </submittedName>
</protein>